<gene>
    <name evidence="2" type="ORF">BDK51DRAFT_39683</name>
</gene>
<keyword evidence="3" id="KW-1185">Reference proteome</keyword>
<sequence length="255" mass="27673">MHDAKEEVARIAYDAVTAKAQMPGTVSALSYAEVINHPAPDPKKLVEKYRKEMGMSMNEAPDDVMPAAVEGLPPSRAPEKKKVAGSPFGSSRPEPKPGLHAPPLLQPRQVSQYPRIGHRRGHRSAAHAAVLALNEKVANPIDLDGLKAAQIPVAVESQHGGGGSGKRKRPSTDYKDGEDEDDEDAGEPTSYAFLLGRLCKKRGLQFTKKATRDREGWSCFALVGGRLFYSACAFPTKRASKEDVFGLPHNQLKDI</sequence>
<feature type="compositionally biased region" description="Acidic residues" evidence="1">
    <location>
        <begin position="176"/>
        <end position="186"/>
    </location>
</feature>
<protein>
    <submittedName>
        <fullName evidence="2">Uncharacterized protein</fullName>
    </submittedName>
</protein>
<reference evidence="3" key="1">
    <citation type="journal article" date="2018" name="Nat. Microbiol.">
        <title>Leveraging single-cell genomics to expand the fungal tree of life.</title>
        <authorList>
            <person name="Ahrendt S.R."/>
            <person name="Quandt C.A."/>
            <person name="Ciobanu D."/>
            <person name="Clum A."/>
            <person name="Salamov A."/>
            <person name="Andreopoulos B."/>
            <person name="Cheng J.F."/>
            <person name="Woyke T."/>
            <person name="Pelin A."/>
            <person name="Henrissat B."/>
            <person name="Reynolds N.K."/>
            <person name="Benny G.L."/>
            <person name="Smith M.E."/>
            <person name="James T.Y."/>
            <person name="Grigoriev I.V."/>
        </authorList>
    </citation>
    <scope>NUCLEOTIDE SEQUENCE [LARGE SCALE GENOMIC DNA]</scope>
</reference>
<proteinExistence type="predicted"/>
<name>A0A4P9WAK1_9FUNG</name>
<feature type="region of interest" description="Disordered" evidence="1">
    <location>
        <begin position="58"/>
        <end position="108"/>
    </location>
</feature>
<dbReference type="EMBL" id="KZ995986">
    <property type="protein sequence ID" value="RKO89621.1"/>
    <property type="molecule type" value="Genomic_DNA"/>
</dbReference>
<organism evidence="2 3">
    <name type="scientific">Blyttiomyces helicus</name>
    <dbReference type="NCBI Taxonomy" id="388810"/>
    <lineage>
        <taxon>Eukaryota</taxon>
        <taxon>Fungi</taxon>
        <taxon>Fungi incertae sedis</taxon>
        <taxon>Chytridiomycota</taxon>
        <taxon>Chytridiomycota incertae sedis</taxon>
        <taxon>Chytridiomycetes</taxon>
        <taxon>Chytridiomycetes incertae sedis</taxon>
        <taxon>Blyttiomyces</taxon>
    </lineage>
</organism>
<evidence type="ECO:0000256" key="1">
    <source>
        <dbReference type="SAM" id="MobiDB-lite"/>
    </source>
</evidence>
<evidence type="ECO:0000313" key="3">
    <source>
        <dbReference type="Proteomes" id="UP000269721"/>
    </source>
</evidence>
<dbReference type="Proteomes" id="UP000269721">
    <property type="component" value="Unassembled WGS sequence"/>
</dbReference>
<accession>A0A4P9WAK1</accession>
<evidence type="ECO:0000313" key="2">
    <source>
        <dbReference type="EMBL" id="RKO89621.1"/>
    </source>
</evidence>
<feature type="region of interest" description="Disordered" evidence="1">
    <location>
        <begin position="155"/>
        <end position="187"/>
    </location>
</feature>
<dbReference type="AlphaFoldDB" id="A0A4P9WAK1"/>